<evidence type="ECO:0000256" key="1">
    <source>
        <dbReference type="SAM" id="MobiDB-lite"/>
    </source>
</evidence>
<proteinExistence type="predicted"/>
<feature type="region of interest" description="Disordered" evidence="1">
    <location>
        <begin position="1"/>
        <end position="46"/>
    </location>
</feature>
<reference evidence="2 3" key="1">
    <citation type="submission" date="2012-11" db="EMBL/GenBank/DDBJ databases">
        <authorList>
            <person name="Huguet-Tapia J.C."/>
            <person name="Durkin A.S."/>
            <person name="Pettis G.S."/>
            <person name="Badger J.H."/>
        </authorList>
    </citation>
    <scope>NUCLEOTIDE SEQUENCE [LARGE SCALE GENOMIC DNA]</scope>
    <source>
        <strain evidence="2 3">91-03</strain>
    </source>
</reference>
<evidence type="ECO:0000313" key="2">
    <source>
        <dbReference type="EMBL" id="EKX65478.1"/>
    </source>
</evidence>
<organism evidence="2 3">
    <name type="scientific">Streptomyces ipomoeae 91-03</name>
    <dbReference type="NCBI Taxonomy" id="698759"/>
    <lineage>
        <taxon>Bacteria</taxon>
        <taxon>Bacillati</taxon>
        <taxon>Actinomycetota</taxon>
        <taxon>Actinomycetes</taxon>
        <taxon>Kitasatosporales</taxon>
        <taxon>Streptomycetaceae</taxon>
        <taxon>Streptomyces</taxon>
    </lineage>
</organism>
<gene>
    <name evidence="2" type="ORF">STRIP9103_01777</name>
</gene>
<sequence>MDVPALGELTESLPRTAGDDGRGDRSVMPGRCDRPSAGFLPEKPWY</sequence>
<dbReference type="EMBL" id="AEJC01000290">
    <property type="protein sequence ID" value="EKX65478.1"/>
    <property type="molecule type" value="Genomic_DNA"/>
</dbReference>
<accession>L1KYQ8</accession>
<protein>
    <submittedName>
        <fullName evidence="2">Uncharacterized protein</fullName>
    </submittedName>
</protein>
<dbReference type="AlphaFoldDB" id="L1KYQ8"/>
<evidence type="ECO:0000313" key="3">
    <source>
        <dbReference type="Proteomes" id="UP000010411"/>
    </source>
</evidence>
<keyword evidence="3" id="KW-1185">Reference proteome</keyword>
<comment type="caution">
    <text evidence="2">The sequence shown here is derived from an EMBL/GenBank/DDBJ whole genome shotgun (WGS) entry which is preliminary data.</text>
</comment>
<dbReference type="Proteomes" id="UP000010411">
    <property type="component" value="Unassembled WGS sequence"/>
</dbReference>
<name>L1KYQ8_9ACTN</name>